<name>A0A4U8Q2D3_9FIRM</name>
<protein>
    <submittedName>
        <fullName evidence="7">Ribose transport system permease protein RbsC</fullName>
    </submittedName>
</protein>
<dbReference type="Pfam" id="PF02653">
    <property type="entry name" value="BPD_transp_2"/>
    <property type="match status" value="1"/>
</dbReference>
<feature type="transmembrane region" description="Helical" evidence="6">
    <location>
        <begin position="275"/>
        <end position="294"/>
    </location>
</feature>
<dbReference type="GO" id="GO:0005886">
    <property type="term" value="C:plasma membrane"/>
    <property type="evidence" value="ECO:0007669"/>
    <property type="project" value="UniProtKB-SubCell"/>
</dbReference>
<keyword evidence="8" id="KW-1185">Reference proteome</keyword>
<dbReference type="RefSeq" id="WP_138003635.1">
    <property type="nucleotide sequence ID" value="NZ_JBHTNY010000015.1"/>
</dbReference>
<feature type="transmembrane region" description="Helical" evidence="6">
    <location>
        <begin position="218"/>
        <end position="238"/>
    </location>
</feature>
<dbReference type="CDD" id="cd06579">
    <property type="entry name" value="TM_PBP1_transp_AraH_like"/>
    <property type="match status" value="1"/>
</dbReference>
<evidence type="ECO:0000256" key="2">
    <source>
        <dbReference type="ARBA" id="ARBA00022475"/>
    </source>
</evidence>
<dbReference type="EMBL" id="QGQD01000082">
    <property type="protein sequence ID" value="TLC98860.1"/>
    <property type="molecule type" value="Genomic_DNA"/>
</dbReference>
<evidence type="ECO:0000256" key="1">
    <source>
        <dbReference type="ARBA" id="ARBA00004651"/>
    </source>
</evidence>
<keyword evidence="5 6" id="KW-0472">Membrane</keyword>
<feature type="transmembrane region" description="Helical" evidence="6">
    <location>
        <begin position="50"/>
        <end position="72"/>
    </location>
</feature>
<keyword evidence="4 6" id="KW-1133">Transmembrane helix</keyword>
<evidence type="ECO:0000256" key="3">
    <source>
        <dbReference type="ARBA" id="ARBA00022692"/>
    </source>
</evidence>
<accession>A0A4U8Q2D3</accession>
<dbReference type="AlphaFoldDB" id="A0A4U8Q2D3"/>
<evidence type="ECO:0000256" key="6">
    <source>
        <dbReference type="SAM" id="Phobius"/>
    </source>
</evidence>
<feature type="transmembrane region" description="Helical" evidence="6">
    <location>
        <begin position="23"/>
        <end position="44"/>
    </location>
</feature>
<feature type="transmembrane region" description="Helical" evidence="6">
    <location>
        <begin position="103"/>
        <end position="125"/>
    </location>
</feature>
<dbReference type="GO" id="GO:0022857">
    <property type="term" value="F:transmembrane transporter activity"/>
    <property type="evidence" value="ECO:0007669"/>
    <property type="project" value="InterPro"/>
</dbReference>
<reference evidence="7 8" key="1">
    <citation type="journal article" date="2019" name="Anaerobe">
        <title>Detection of Robinsoniella peoriensis in multiple bone samples of a trauma patient.</title>
        <authorList>
            <person name="Schrottner P."/>
            <person name="Hartwich K."/>
            <person name="Bunk B."/>
            <person name="Schober I."/>
            <person name="Helbig S."/>
            <person name="Rudolph W.W."/>
            <person name="Gunzer F."/>
        </authorList>
    </citation>
    <scope>NUCLEOTIDE SEQUENCE [LARGE SCALE GENOMIC DNA]</scope>
    <source>
        <strain evidence="7 8">DSM 106044</strain>
    </source>
</reference>
<proteinExistence type="predicted"/>
<evidence type="ECO:0000256" key="5">
    <source>
        <dbReference type="ARBA" id="ARBA00023136"/>
    </source>
</evidence>
<evidence type="ECO:0000313" key="8">
    <source>
        <dbReference type="Proteomes" id="UP000306509"/>
    </source>
</evidence>
<gene>
    <name evidence="7" type="primary">rbsC_21</name>
    <name evidence="7" type="ORF">DSM106044_04308</name>
</gene>
<dbReference type="InterPro" id="IPR001851">
    <property type="entry name" value="ABC_transp_permease"/>
</dbReference>
<feature type="transmembrane region" description="Helical" evidence="6">
    <location>
        <begin position="168"/>
        <end position="190"/>
    </location>
</feature>
<organism evidence="7 8">
    <name type="scientific">Robinsoniella peoriensis</name>
    <dbReference type="NCBI Taxonomy" id="180332"/>
    <lineage>
        <taxon>Bacteria</taxon>
        <taxon>Bacillati</taxon>
        <taxon>Bacillota</taxon>
        <taxon>Clostridia</taxon>
        <taxon>Lachnospirales</taxon>
        <taxon>Lachnospiraceae</taxon>
        <taxon>Robinsoniella</taxon>
    </lineage>
</organism>
<dbReference type="PANTHER" id="PTHR32196">
    <property type="entry name" value="ABC TRANSPORTER PERMEASE PROTEIN YPHD-RELATED-RELATED"/>
    <property type="match status" value="1"/>
</dbReference>
<keyword evidence="3 6" id="KW-0812">Transmembrane</keyword>
<dbReference type="Proteomes" id="UP000306509">
    <property type="component" value="Unassembled WGS sequence"/>
</dbReference>
<evidence type="ECO:0000256" key="4">
    <source>
        <dbReference type="ARBA" id="ARBA00022989"/>
    </source>
</evidence>
<keyword evidence="2" id="KW-1003">Cell membrane</keyword>
<comment type="subcellular location">
    <subcellularLocation>
        <location evidence="1">Cell membrane</location>
        <topology evidence="1">Multi-pass membrane protein</topology>
    </subcellularLocation>
</comment>
<comment type="caution">
    <text evidence="7">The sequence shown here is derived from an EMBL/GenBank/DDBJ whole genome shotgun (WGS) entry which is preliminary data.</text>
</comment>
<evidence type="ECO:0000313" key="7">
    <source>
        <dbReference type="EMBL" id="TLC98860.1"/>
    </source>
</evidence>
<sequence length="325" mass="34477">MGAKSNSHGKNVMEILAKFSKDYMSLVAILLIGIVFSIASPYFFSGSNFANILLQSSTVGIVAIGQALLMITGQVDLSLGYNVCLTGCVFAYTMKFLSFNPYLAIVVALILGFAIGAANGALVAYCKLPAFIATLGLQNVCKGLAKIITNATPIANLPNEISFIGRGYIAAIPICVVIMIVLYILFSFIMRKTKFGRNVYAVGGGTEAAFYSGINTKMVIFLSFAIAGLLAAVSGVVLTSRLNSAAITNGNLYEFDAYISAAIGGVSLAGGKGKIIGAMFGSIFLITFFNGMTMLNVDPFWQDVLKGVVLIIAIGLDVFRNRRKH</sequence>